<organism evidence="1 2">
    <name type="scientific">Ketogulonicigenium vulgare (strain WSH-001)</name>
    <dbReference type="NCBI Taxonomy" id="759362"/>
    <lineage>
        <taxon>Bacteria</taxon>
        <taxon>Pseudomonadati</taxon>
        <taxon>Pseudomonadota</taxon>
        <taxon>Alphaproteobacteria</taxon>
        <taxon>Rhodobacterales</taxon>
        <taxon>Roseobacteraceae</taxon>
        <taxon>Ketogulonicigenium</taxon>
    </lineage>
</organism>
<dbReference type="EMBL" id="CP002018">
    <property type="protein sequence ID" value="AEM42080.1"/>
    <property type="molecule type" value="Genomic_DNA"/>
</dbReference>
<dbReference type="Proteomes" id="UP000000692">
    <property type="component" value="Chromosome"/>
</dbReference>
<gene>
    <name evidence="1" type="ordered locus">KVU_2241</name>
</gene>
<sequence length="219" mass="24310">MPGIDAAADRRNRRRQRIANDDTCFQQLVHRQTQGDPTAGDGRTARAAVGLNHIAVDGDLTLAQGHTIHARTQGAAYKPLNFLGTAGLSVFCLALHPRMGRAGQHAVFCGHPTQPRVLQERRHARVQRCRAQHMRIAHFDQARPFGMPADAGFNRDFTHFIGLAAAGTHGTPHICRSSGGHKPRMPRRQGRLALCLIEFSPRFSHITVRGQRCLIKRYL</sequence>
<dbReference type="AlphaFoldDB" id="F9Y683"/>
<keyword evidence="2" id="KW-1185">Reference proteome</keyword>
<protein>
    <submittedName>
        <fullName evidence="1">Uncharacterized protein</fullName>
    </submittedName>
</protein>
<accession>F9Y683</accession>
<name>F9Y683_KETVW</name>
<evidence type="ECO:0000313" key="1">
    <source>
        <dbReference type="EMBL" id="AEM42080.1"/>
    </source>
</evidence>
<proteinExistence type="predicted"/>
<reference evidence="1 2" key="1">
    <citation type="journal article" date="2011" name="J. Bacteriol.">
        <title>Complete genome sequence of the industrial strain Ketogulonicigenium vulgare WSH-001.</title>
        <authorList>
            <person name="Liu L."/>
            <person name="Li Y."/>
            <person name="Zhang J."/>
            <person name="Zhou Z."/>
            <person name="Liu J."/>
            <person name="Li X."/>
            <person name="Zhou J."/>
            <person name="Du G."/>
            <person name="Wang L."/>
            <person name="Chen J."/>
        </authorList>
    </citation>
    <scope>NUCLEOTIDE SEQUENCE [LARGE SCALE GENOMIC DNA]</scope>
    <source>
        <strain evidence="1 2">WSH-001</strain>
    </source>
</reference>
<dbReference type="HOGENOM" id="CLU_1260035_0_0_5"/>
<evidence type="ECO:0000313" key="2">
    <source>
        <dbReference type="Proteomes" id="UP000000692"/>
    </source>
</evidence>
<dbReference type="KEGG" id="kvl:KVU_2241"/>